<dbReference type="EMBL" id="JABJWC010000010">
    <property type="protein sequence ID" value="NPC66005.1"/>
    <property type="molecule type" value="Genomic_DNA"/>
</dbReference>
<dbReference type="PIRSF" id="PIRSF018008">
    <property type="entry name" value="UCP018008"/>
    <property type="match status" value="1"/>
</dbReference>
<accession>A0ABX2AE22</accession>
<dbReference type="InterPro" id="IPR007362">
    <property type="entry name" value="DUF429"/>
</dbReference>
<gene>
    <name evidence="1" type="ORF">HNW77_06300</name>
</gene>
<evidence type="ECO:0000313" key="2">
    <source>
        <dbReference type="Proteomes" id="UP000623090"/>
    </source>
</evidence>
<sequence length="277" mass="30755">MDIYVGFDSAWTDNPKAPGAICAVSIKNGYPVQFHAPRLVSFDQALAFIRNVRRAPDDSGTTLIALDQPTIVPNLTSMRPVERAVASLVSWLGGGVQPSNRQRKGMFCDDSPIWRFLNALQAREHPEEARLATNGLYLIEVFPALALASFGDGYFGRLSAPKYNPARTKNFHLDDWNRVVATAAQQAHLLGCKELAEWCHACGKIARPRKQDQDKLDAALCALIALHWRLRPREESVLLGDLDTGYMVLPASPEVRDYLTEPARKRSVPIDGTFSRT</sequence>
<dbReference type="RefSeq" id="WP_172156140.1">
    <property type="nucleotide sequence ID" value="NZ_JABJWC010000010.1"/>
</dbReference>
<comment type="caution">
    <text evidence="1">The sequence shown here is derived from an EMBL/GenBank/DDBJ whole genome shotgun (WGS) entry which is preliminary data.</text>
</comment>
<dbReference type="Pfam" id="PF04250">
    <property type="entry name" value="DUF429"/>
    <property type="match status" value="1"/>
</dbReference>
<proteinExistence type="predicted"/>
<dbReference type="InterPro" id="IPR008306">
    <property type="entry name" value="UCP018008"/>
</dbReference>
<protein>
    <submittedName>
        <fullName evidence="1">DUF429 domain-containing protein</fullName>
    </submittedName>
</protein>
<keyword evidence="2" id="KW-1185">Reference proteome</keyword>
<organism evidence="1 2">
    <name type="scientific">Komagataeibacter melomenusus</name>
    <dbReference type="NCBI Taxonomy" id="2766578"/>
    <lineage>
        <taxon>Bacteria</taxon>
        <taxon>Pseudomonadati</taxon>
        <taxon>Pseudomonadota</taxon>
        <taxon>Alphaproteobacteria</taxon>
        <taxon>Acetobacterales</taxon>
        <taxon>Acetobacteraceae</taxon>
        <taxon>Komagataeibacter</taxon>
    </lineage>
</organism>
<evidence type="ECO:0000313" key="1">
    <source>
        <dbReference type="EMBL" id="NPC66005.1"/>
    </source>
</evidence>
<reference evidence="1 2" key="1">
    <citation type="journal article" date="2020" name="Microorganisms">
        <title>Description of Komagataeibacter melaceti sp. nov. and Komagataeibacter melomenusus sp. nov. Isolated from Apple Cider Vinegar.</title>
        <authorList>
            <person name="Maric L."/>
            <person name="Cleenwerck I."/>
            <person name="Accetto T."/>
            <person name="Vandamme P."/>
            <person name="Trcek J."/>
        </authorList>
    </citation>
    <scope>NUCLEOTIDE SEQUENCE [LARGE SCALE GENOMIC DNA]</scope>
    <source>
        <strain evidence="1 2">AV436</strain>
    </source>
</reference>
<dbReference type="Proteomes" id="UP000623090">
    <property type="component" value="Unassembled WGS sequence"/>
</dbReference>
<name>A0ABX2AE22_9PROT</name>